<dbReference type="GO" id="GO:0005634">
    <property type="term" value="C:nucleus"/>
    <property type="evidence" value="ECO:0007669"/>
    <property type="project" value="UniProtKB-SubCell"/>
</dbReference>
<comment type="caution">
    <text evidence="7">The sequence shown here is derived from an EMBL/GenBank/DDBJ whole genome shotgun (WGS) entry which is preliminary data.</text>
</comment>
<evidence type="ECO:0000256" key="2">
    <source>
        <dbReference type="ARBA" id="ARBA00022723"/>
    </source>
</evidence>
<dbReference type="InterPro" id="IPR052035">
    <property type="entry name" value="ZnF_BED_domain_contain"/>
</dbReference>
<protein>
    <submittedName>
        <fullName evidence="7">Uncharacterized protein</fullName>
    </submittedName>
</protein>
<gene>
    <name evidence="7" type="ORF">GGX14DRAFT_333423</name>
</gene>
<comment type="subcellular location">
    <subcellularLocation>
        <location evidence="1">Nucleus</location>
    </subcellularLocation>
</comment>
<evidence type="ECO:0000313" key="8">
    <source>
        <dbReference type="Proteomes" id="UP001219525"/>
    </source>
</evidence>
<keyword evidence="2" id="KW-0479">Metal-binding</keyword>
<dbReference type="Proteomes" id="UP001219525">
    <property type="component" value="Unassembled WGS sequence"/>
</dbReference>
<name>A0AAD6UUW7_9AGAR</name>
<feature type="non-terminal residue" evidence="7">
    <location>
        <position position="171"/>
    </location>
</feature>
<feature type="region of interest" description="Disordered" evidence="6">
    <location>
        <begin position="82"/>
        <end position="109"/>
    </location>
</feature>
<keyword evidence="5" id="KW-0539">Nucleus</keyword>
<feature type="compositionally biased region" description="Acidic residues" evidence="6">
    <location>
        <begin position="100"/>
        <end position="109"/>
    </location>
</feature>
<evidence type="ECO:0000256" key="6">
    <source>
        <dbReference type="SAM" id="MobiDB-lite"/>
    </source>
</evidence>
<sequence length="171" mass="19418">ENMAESVWTTLEKFGLEKRVMGFMMDNASNNDTLIEAIELKCIAADIKFSAKRSRLRCMPHTIHLAVMILLKAIGAVDDESRGKKAQPYQESVTSSPASDADDEDAVKFDGDEDMTTTQTAPQGIKAAIWKLRKIIRSVRSSPQRRQRWYYMLQPDHVMQCVHMLILDVKT</sequence>
<dbReference type="PANTHER" id="PTHR46481">
    <property type="entry name" value="ZINC FINGER BED DOMAIN-CONTAINING PROTEIN 4"/>
    <property type="match status" value="1"/>
</dbReference>
<evidence type="ECO:0000256" key="1">
    <source>
        <dbReference type="ARBA" id="ARBA00004123"/>
    </source>
</evidence>
<keyword evidence="4" id="KW-0862">Zinc</keyword>
<organism evidence="7 8">
    <name type="scientific">Mycena pura</name>
    <dbReference type="NCBI Taxonomy" id="153505"/>
    <lineage>
        <taxon>Eukaryota</taxon>
        <taxon>Fungi</taxon>
        <taxon>Dikarya</taxon>
        <taxon>Basidiomycota</taxon>
        <taxon>Agaricomycotina</taxon>
        <taxon>Agaricomycetes</taxon>
        <taxon>Agaricomycetidae</taxon>
        <taxon>Agaricales</taxon>
        <taxon>Marasmiineae</taxon>
        <taxon>Mycenaceae</taxon>
        <taxon>Mycena</taxon>
    </lineage>
</organism>
<evidence type="ECO:0000313" key="7">
    <source>
        <dbReference type="EMBL" id="KAJ7192894.1"/>
    </source>
</evidence>
<dbReference type="AlphaFoldDB" id="A0AAD6UUW7"/>
<reference evidence="7" key="1">
    <citation type="submission" date="2023-03" db="EMBL/GenBank/DDBJ databases">
        <title>Massive genome expansion in bonnet fungi (Mycena s.s.) driven by repeated elements and novel gene families across ecological guilds.</title>
        <authorList>
            <consortium name="Lawrence Berkeley National Laboratory"/>
            <person name="Harder C.B."/>
            <person name="Miyauchi S."/>
            <person name="Viragh M."/>
            <person name="Kuo A."/>
            <person name="Thoen E."/>
            <person name="Andreopoulos B."/>
            <person name="Lu D."/>
            <person name="Skrede I."/>
            <person name="Drula E."/>
            <person name="Henrissat B."/>
            <person name="Morin E."/>
            <person name="Kohler A."/>
            <person name="Barry K."/>
            <person name="LaButti K."/>
            <person name="Morin E."/>
            <person name="Salamov A."/>
            <person name="Lipzen A."/>
            <person name="Mereny Z."/>
            <person name="Hegedus B."/>
            <person name="Baldrian P."/>
            <person name="Stursova M."/>
            <person name="Weitz H."/>
            <person name="Taylor A."/>
            <person name="Grigoriev I.V."/>
            <person name="Nagy L.G."/>
            <person name="Martin F."/>
            <person name="Kauserud H."/>
        </authorList>
    </citation>
    <scope>NUCLEOTIDE SEQUENCE</scope>
    <source>
        <strain evidence="7">9144</strain>
    </source>
</reference>
<accession>A0AAD6UUW7</accession>
<evidence type="ECO:0000256" key="5">
    <source>
        <dbReference type="ARBA" id="ARBA00023242"/>
    </source>
</evidence>
<evidence type="ECO:0000256" key="4">
    <source>
        <dbReference type="ARBA" id="ARBA00022833"/>
    </source>
</evidence>
<keyword evidence="8" id="KW-1185">Reference proteome</keyword>
<dbReference type="GO" id="GO:0008270">
    <property type="term" value="F:zinc ion binding"/>
    <property type="evidence" value="ECO:0007669"/>
    <property type="project" value="UniProtKB-KW"/>
</dbReference>
<keyword evidence="3" id="KW-0863">Zinc-finger</keyword>
<proteinExistence type="predicted"/>
<evidence type="ECO:0000256" key="3">
    <source>
        <dbReference type="ARBA" id="ARBA00022771"/>
    </source>
</evidence>
<dbReference type="PANTHER" id="PTHR46481:SF10">
    <property type="entry name" value="ZINC FINGER BED DOMAIN-CONTAINING PROTEIN 39"/>
    <property type="match status" value="1"/>
</dbReference>
<feature type="non-terminal residue" evidence="7">
    <location>
        <position position="1"/>
    </location>
</feature>
<dbReference type="EMBL" id="JARJCW010000114">
    <property type="protein sequence ID" value="KAJ7192894.1"/>
    <property type="molecule type" value="Genomic_DNA"/>
</dbReference>